<evidence type="ECO:0000313" key="3">
    <source>
        <dbReference type="Proteomes" id="UP000250266"/>
    </source>
</evidence>
<organism evidence="2 3">
    <name type="scientific">Lepidopterella palustris CBS 459.81</name>
    <dbReference type="NCBI Taxonomy" id="1314670"/>
    <lineage>
        <taxon>Eukaryota</taxon>
        <taxon>Fungi</taxon>
        <taxon>Dikarya</taxon>
        <taxon>Ascomycota</taxon>
        <taxon>Pezizomycotina</taxon>
        <taxon>Dothideomycetes</taxon>
        <taxon>Pleosporomycetidae</taxon>
        <taxon>Mytilinidiales</taxon>
        <taxon>Argynnaceae</taxon>
        <taxon>Lepidopterella</taxon>
    </lineage>
</organism>
<dbReference type="AlphaFoldDB" id="A0A8E2E153"/>
<dbReference type="Proteomes" id="UP000250266">
    <property type="component" value="Unassembled WGS sequence"/>
</dbReference>
<dbReference type="InterPro" id="IPR011333">
    <property type="entry name" value="SKP1/BTB/POZ_sf"/>
</dbReference>
<feature type="domain" description="BTB" evidence="1">
    <location>
        <begin position="24"/>
        <end position="90"/>
    </location>
</feature>
<evidence type="ECO:0000259" key="1">
    <source>
        <dbReference type="PROSITE" id="PS50097"/>
    </source>
</evidence>
<name>A0A8E2E153_9PEZI</name>
<gene>
    <name evidence="2" type="ORF">K432DRAFT_409104</name>
</gene>
<keyword evidence="3" id="KW-1185">Reference proteome</keyword>
<proteinExistence type="predicted"/>
<sequence>MAQNEARKQLMTSLQDAFRSGDYSDFTVICGPDSYPVHKLILCTRSDFFAKAVKFGKEAKEGKIDLVEDDPTIVKLMLHYFYWGDYDASSHGTAEPDPTTSVPSGVVRMGRRDVCGHNYYYEDCPYCPETRYFIEEDCEALVIHAKMYAIAEKYNIIGLKQLAKERFEPECEYFWNHSEFPIAANIVYDSTPENDKGLRDIVVKTIVSHMELLQKPEIEAVMTDYSGLLFGVLKEKAQMYGWK</sequence>
<dbReference type="SMART" id="SM00225">
    <property type="entry name" value="BTB"/>
    <property type="match status" value="1"/>
</dbReference>
<dbReference type="CDD" id="cd18186">
    <property type="entry name" value="BTB_POZ_ZBTB_KLHL-like"/>
    <property type="match status" value="1"/>
</dbReference>
<dbReference type="PANTHER" id="PTHR47843:SF5">
    <property type="entry name" value="BTB_POZ DOMAIN PROTEIN"/>
    <property type="match status" value="1"/>
</dbReference>
<reference evidence="2 3" key="1">
    <citation type="journal article" date="2016" name="Nat. Commun.">
        <title>Ectomycorrhizal ecology is imprinted in the genome of the dominant symbiotic fungus Cenococcum geophilum.</title>
        <authorList>
            <consortium name="DOE Joint Genome Institute"/>
            <person name="Peter M."/>
            <person name="Kohler A."/>
            <person name="Ohm R.A."/>
            <person name="Kuo A."/>
            <person name="Krutzmann J."/>
            <person name="Morin E."/>
            <person name="Arend M."/>
            <person name="Barry K.W."/>
            <person name="Binder M."/>
            <person name="Choi C."/>
            <person name="Clum A."/>
            <person name="Copeland A."/>
            <person name="Grisel N."/>
            <person name="Haridas S."/>
            <person name="Kipfer T."/>
            <person name="LaButti K."/>
            <person name="Lindquist E."/>
            <person name="Lipzen A."/>
            <person name="Maire R."/>
            <person name="Meier B."/>
            <person name="Mihaltcheva S."/>
            <person name="Molinier V."/>
            <person name="Murat C."/>
            <person name="Poggeler S."/>
            <person name="Quandt C.A."/>
            <person name="Sperisen C."/>
            <person name="Tritt A."/>
            <person name="Tisserant E."/>
            <person name="Crous P.W."/>
            <person name="Henrissat B."/>
            <person name="Nehls U."/>
            <person name="Egli S."/>
            <person name="Spatafora J.W."/>
            <person name="Grigoriev I.V."/>
            <person name="Martin F.M."/>
        </authorList>
    </citation>
    <scope>NUCLEOTIDE SEQUENCE [LARGE SCALE GENOMIC DNA]</scope>
    <source>
        <strain evidence="2 3">CBS 459.81</strain>
    </source>
</reference>
<dbReference type="EMBL" id="KV745329">
    <property type="protein sequence ID" value="OCK75338.1"/>
    <property type="molecule type" value="Genomic_DNA"/>
</dbReference>
<evidence type="ECO:0000313" key="2">
    <source>
        <dbReference type="EMBL" id="OCK75338.1"/>
    </source>
</evidence>
<accession>A0A8E2E153</accession>
<dbReference type="PANTHER" id="PTHR47843">
    <property type="entry name" value="BTB DOMAIN-CONTAINING PROTEIN-RELATED"/>
    <property type="match status" value="1"/>
</dbReference>
<dbReference type="OrthoDB" id="6359816at2759"/>
<dbReference type="PROSITE" id="PS50097">
    <property type="entry name" value="BTB"/>
    <property type="match status" value="1"/>
</dbReference>
<dbReference type="Pfam" id="PF00651">
    <property type="entry name" value="BTB"/>
    <property type="match status" value="1"/>
</dbReference>
<dbReference type="InterPro" id="IPR000210">
    <property type="entry name" value="BTB/POZ_dom"/>
</dbReference>
<dbReference type="Gene3D" id="3.30.710.10">
    <property type="entry name" value="Potassium Channel Kv1.1, Chain A"/>
    <property type="match status" value="1"/>
</dbReference>
<protein>
    <recommendedName>
        <fullName evidence="1">BTB domain-containing protein</fullName>
    </recommendedName>
</protein>
<dbReference type="SUPFAM" id="SSF54695">
    <property type="entry name" value="POZ domain"/>
    <property type="match status" value="1"/>
</dbReference>